<feature type="compositionally biased region" description="Basic and acidic residues" evidence="10">
    <location>
        <begin position="352"/>
        <end position="361"/>
    </location>
</feature>
<evidence type="ECO:0000256" key="7">
    <source>
        <dbReference type="ARBA" id="ARBA00023242"/>
    </source>
</evidence>
<dbReference type="CDD" id="cd00009">
    <property type="entry name" value="AAA"/>
    <property type="match status" value="1"/>
</dbReference>
<dbReference type="InterPro" id="IPR053016">
    <property type="entry name" value="CTF18-RFC_complex"/>
</dbReference>
<proteinExistence type="inferred from homology"/>
<keyword evidence="6" id="KW-0238">DNA-binding</keyword>
<dbReference type="Pfam" id="PF00004">
    <property type="entry name" value="AAA"/>
    <property type="match status" value="1"/>
</dbReference>
<comment type="subunit">
    <text evidence="2">Heterotetramer of subunits RFC2, RFC3, RFC4 and RFC5 that can form a complex with RFC1.</text>
</comment>
<comment type="caution">
    <text evidence="12">The sequence shown here is derived from an EMBL/GenBank/DDBJ whole genome shotgun (WGS) entry which is preliminary data.</text>
</comment>
<feature type="compositionally biased region" description="Polar residues" evidence="10">
    <location>
        <begin position="775"/>
        <end position="785"/>
    </location>
</feature>
<dbReference type="GO" id="GO:0016887">
    <property type="term" value="F:ATP hydrolysis activity"/>
    <property type="evidence" value="ECO:0007669"/>
    <property type="project" value="InterPro"/>
</dbReference>
<dbReference type="AlphaFoldDB" id="A0AAW1PJ47"/>
<gene>
    <name evidence="12" type="ORF">WJX72_001010</name>
</gene>
<keyword evidence="3" id="KW-0235">DNA replication</keyword>
<dbReference type="InterPro" id="IPR027417">
    <property type="entry name" value="P-loop_NTPase"/>
</dbReference>
<accession>A0AAW1PJ47</accession>
<feature type="compositionally biased region" description="Low complexity" evidence="10">
    <location>
        <begin position="329"/>
        <end position="342"/>
    </location>
</feature>
<evidence type="ECO:0000256" key="9">
    <source>
        <dbReference type="ARBA" id="ARBA00043975"/>
    </source>
</evidence>
<keyword evidence="4" id="KW-0547">Nucleotide-binding</keyword>
<keyword evidence="5" id="KW-0067">ATP-binding</keyword>
<evidence type="ECO:0000256" key="3">
    <source>
        <dbReference type="ARBA" id="ARBA00022705"/>
    </source>
</evidence>
<sequence>MDLDELLECEPDLYADDLQSSKRPKTVADIEDLDDEELLLLAQRQYVPPAHCASDIEGQVTYVTSEDGERVYCKVTLRADDKAQAVSRRPQPSTMLSTPIHALLQQVESQSLARALAESERCEQQRREAAVPAPPAANSLAAAPPATPAALWVDKYSPHRFMDLLSDEQINREVVKWVKLWDPCVFGRQPLSTVTATGQQQRGQPAGFAKAASKQATDQRPEQKLLLLCGAPGLGKTTLAHVIARHCGYRPVEINASDDRTADTLRTRIADAVQMQSVIGSKQPNLVILDEIDGAAGGAEGRNAISVLLKIVQATGGKRAGGNEIASHAAAGGSARGQGAAADGEDDEDNDGEGKENERSGPSDTQQAKQGNGRRGKKGMRPLCRPIIAVCNDLYTPALRPLRNVAKILQFKRPLNERLVTRLKAICAAEGLQADRQALQALCERTEGDVRSCLNTLQFLARRTRRVRLAHIQALQIGQKDMSKGAFTVWQELFQKRAKRGHSGVASTVDETNRLFTLLQDFGDNDLILAGQHENVANACYHDTHMQRTAAILHHFETADTFTRMCHRRGEFGLLKYVPACLLAVRSLAAGPERVMLQWPRASGEAHRRRTANQALLHSWMLDLSPAVYSFVNTNIAVQEVLPALMLVLAQPLRPVATHLFTGEERALMAGLVGVMIAYAFTFAFGSVAGEAEEATIQLTPAIHQFTAFMGLPTSQKPIPLAIRQMVVHEVQLETIRRKELAQFGEAGAPTAASGRPGSAAAASTDSKRGDEAGPSSQARQASARLQYSVAERAKAAGTGVKKVVIRKGTWLEQMAERQQQRKKPVRASQQGKGADEPEKPKIVYKFHEGFTNAVKRPVLFKDLL</sequence>
<evidence type="ECO:0000256" key="8">
    <source>
        <dbReference type="ARBA" id="ARBA00023306"/>
    </source>
</evidence>
<dbReference type="InterPro" id="IPR003593">
    <property type="entry name" value="AAA+_ATPase"/>
</dbReference>
<dbReference type="GO" id="GO:0005524">
    <property type="term" value="F:ATP binding"/>
    <property type="evidence" value="ECO:0007669"/>
    <property type="project" value="UniProtKB-KW"/>
</dbReference>
<feature type="region of interest" description="Disordered" evidence="10">
    <location>
        <begin position="815"/>
        <end position="841"/>
    </location>
</feature>
<name>A0AAW1PJ47_9CHLO</name>
<comment type="subcellular location">
    <subcellularLocation>
        <location evidence="1">Nucleus</location>
    </subcellularLocation>
</comment>
<organism evidence="12 13">
    <name type="scientific">[Myrmecia] bisecta</name>
    <dbReference type="NCBI Taxonomy" id="41462"/>
    <lineage>
        <taxon>Eukaryota</taxon>
        <taxon>Viridiplantae</taxon>
        <taxon>Chlorophyta</taxon>
        <taxon>core chlorophytes</taxon>
        <taxon>Trebouxiophyceae</taxon>
        <taxon>Trebouxiales</taxon>
        <taxon>Trebouxiaceae</taxon>
        <taxon>Myrmecia</taxon>
    </lineage>
</organism>
<dbReference type="Gene3D" id="1.10.8.60">
    <property type="match status" value="1"/>
</dbReference>
<evidence type="ECO:0000256" key="4">
    <source>
        <dbReference type="ARBA" id="ARBA00022741"/>
    </source>
</evidence>
<evidence type="ECO:0000313" key="13">
    <source>
        <dbReference type="Proteomes" id="UP001489004"/>
    </source>
</evidence>
<evidence type="ECO:0000256" key="1">
    <source>
        <dbReference type="ARBA" id="ARBA00004123"/>
    </source>
</evidence>
<dbReference type="PANTHER" id="PTHR46765">
    <property type="entry name" value="P-LOOP CONTAINING NUCLEOSIDE TRIPHOSPHATE HYDROLASES SUPERFAMILY PROTEIN"/>
    <property type="match status" value="1"/>
</dbReference>
<evidence type="ECO:0000259" key="11">
    <source>
        <dbReference type="SMART" id="SM00382"/>
    </source>
</evidence>
<dbReference type="PANTHER" id="PTHR46765:SF1">
    <property type="entry name" value="P-LOOP CONTAINING NUCLEOSIDE TRIPHOSPHATE HYDROLASES SUPERFAMILY PROTEIN"/>
    <property type="match status" value="1"/>
</dbReference>
<comment type="similarity">
    <text evidence="9">Belongs to the activator 1 small subunits family. CTF18 subfamily.</text>
</comment>
<feature type="region of interest" description="Disordered" evidence="10">
    <location>
        <begin position="748"/>
        <end position="785"/>
    </location>
</feature>
<evidence type="ECO:0000256" key="6">
    <source>
        <dbReference type="ARBA" id="ARBA00023125"/>
    </source>
</evidence>
<dbReference type="SMART" id="SM00382">
    <property type="entry name" value="AAA"/>
    <property type="match status" value="1"/>
</dbReference>
<keyword evidence="13" id="KW-1185">Reference proteome</keyword>
<evidence type="ECO:0000313" key="12">
    <source>
        <dbReference type="EMBL" id="KAK9809883.1"/>
    </source>
</evidence>
<dbReference type="GO" id="GO:0005634">
    <property type="term" value="C:nucleus"/>
    <property type="evidence" value="ECO:0007669"/>
    <property type="project" value="UniProtKB-SubCell"/>
</dbReference>
<feature type="domain" description="AAA+ ATPase" evidence="11">
    <location>
        <begin position="222"/>
        <end position="415"/>
    </location>
</feature>
<evidence type="ECO:0000256" key="2">
    <source>
        <dbReference type="ARBA" id="ARBA00011480"/>
    </source>
</evidence>
<dbReference type="CDD" id="cd18140">
    <property type="entry name" value="HLD_clamp_RFC"/>
    <property type="match status" value="1"/>
</dbReference>
<feature type="compositionally biased region" description="Low complexity" evidence="10">
    <location>
        <begin position="748"/>
        <end position="765"/>
    </location>
</feature>
<feature type="region of interest" description="Disordered" evidence="10">
    <location>
        <begin position="329"/>
        <end position="380"/>
    </location>
</feature>
<dbReference type="InterPro" id="IPR047854">
    <property type="entry name" value="RFC_lid"/>
</dbReference>
<feature type="region of interest" description="Disordered" evidence="10">
    <location>
        <begin position="196"/>
        <end position="217"/>
    </location>
</feature>
<dbReference type="SUPFAM" id="SSF52540">
    <property type="entry name" value="P-loop containing nucleoside triphosphate hydrolases"/>
    <property type="match status" value="1"/>
</dbReference>
<evidence type="ECO:0000256" key="5">
    <source>
        <dbReference type="ARBA" id="ARBA00022840"/>
    </source>
</evidence>
<keyword evidence="8" id="KW-0131">Cell cycle</keyword>
<dbReference type="Gene3D" id="3.40.50.300">
    <property type="entry name" value="P-loop containing nucleotide triphosphate hydrolases"/>
    <property type="match status" value="1"/>
</dbReference>
<dbReference type="GO" id="GO:0003677">
    <property type="term" value="F:DNA binding"/>
    <property type="evidence" value="ECO:0007669"/>
    <property type="project" value="UniProtKB-KW"/>
</dbReference>
<dbReference type="GO" id="GO:0006260">
    <property type="term" value="P:DNA replication"/>
    <property type="evidence" value="ECO:0007669"/>
    <property type="project" value="UniProtKB-KW"/>
</dbReference>
<reference evidence="12 13" key="1">
    <citation type="journal article" date="2024" name="Nat. Commun.">
        <title>Phylogenomics reveals the evolutionary origins of lichenization in chlorophyte algae.</title>
        <authorList>
            <person name="Puginier C."/>
            <person name="Libourel C."/>
            <person name="Otte J."/>
            <person name="Skaloud P."/>
            <person name="Haon M."/>
            <person name="Grisel S."/>
            <person name="Petersen M."/>
            <person name="Berrin J.G."/>
            <person name="Delaux P.M."/>
            <person name="Dal Grande F."/>
            <person name="Keller J."/>
        </authorList>
    </citation>
    <scope>NUCLEOTIDE SEQUENCE [LARGE SCALE GENOMIC DNA]</scope>
    <source>
        <strain evidence="12 13">SAG 2043</strain>
    </source>
</reference>
<keyword evidence="7" id="KW-0539">Nucleus</keyword>
<evidence type="ECO:0000256" key="10">
    <source>
        <dbReference type="SAM" id="MobiDB-lite"/>
    </source>
</evidence>
<dbReference type="InterPro" id="IPR003959">
    <property type="entry name" value="ATPase_AAA_core"/>
</dbReference>
<protein>
    <recommendedName>
        <fullName evidence="11">AAA+ ATPase domain-containing protein</fullName>
    </recommendedName>
</protein>
<dbReference type="EMBL" id="JALJOR010000010">
    <property type="protein sequence ID" value="KAK9809883.1"/>
    <property type="molecule type" value="Genomic_DNA"/>
</dbReference>
<dbReference type="Proteomes" id="UP001489004">
    <property type="component" value="Unassembled WGS sequence"/>
</dbReference>